<evidence type="ECO:0000313" key="1">
    <source>
        <dbReference type="EMBL" id="MDM0045700.1"/>
    </source>
</evidence>
<dbReference type="EMBL" id="JASZYV010000003">
    <property type="protein sequence ID" value="MDM0045700.1"/>
    <property type="molecule type" value="Genomic_DNA"/>
</dbReference>
<evidence type="ECO:0000313" key="2">
    <source>
        <dbReference type="Proteomes" id="UP001174908"/>
    </source>
</evidence>
<gene>
    <name evidence="1" type="ORF">QTH91_14515</name>
</gene>
<accession>A0ABT7NCT9</accession>
<sequence length="153" mass="17094">MSTDTGIDLVAYSPVSRVPLTIQVKTNLAPRPAGGTGPGALNWTVDHHSPAQIIALVDMSEGGQIWLFTLDEFRREAQQDRAPDGSKYKRNRSLHMYVVATDHVRSDGKRRYKSEFAHFALEKRVAELFHLPASPVPPTELSSDLSRNDDERI</sequence>
<dbReference type="RefSeq" id="WP_286660815.1">
    <property type="nucleotide sequence ID" value="NZ_JASZYV010000003.1"/>
</dbReference>
<name>A0ABT7NCT9_9BURK</name>
<proteinExistence type="predicted"/>
<keyword evidence="2" id="KW-1185">Reference proteome</keyword>
<protein>
    <submittedName>
        <fullName evidence="1">Uncharacterized protein</fullName>
    </submittedName>
</protein>
<organism evidence="1 2">
    <name type="scientific">Variovorax dokdonensis</name>
    <dbReference type="NCBI Taxonomy" id="344883"/>
    <lineage>
        <taxon>Bacteria</taxon>
        <taxon>Pseudomonadati</taxon>
        <taxon>Pseudomonadota</taxon>
        <taxon>Betaproteobacteria</taxon>
        <taxon>Burkholderiales</taxon>
        <taxon>Comamonadaceae</taxon>
        <taxon>Variovorax</taxon>
    </lineage>
</organism>
<comment type="caution">
    <text evidence="1">The sequence shown here is derived from an EMBL/GenBank/DDBJ whole genome shotgun (WGS) entry which is preliminary data.</text>
</comment>
<reference evidence="1" key="1">
    <citation type="submission" date="2023-06" db="EMBL/GenBank/DDBJ databases">
        <authorList>
            <person name="Jiang Y."/>
            <person name="Liu Q."/>
        </authorList>
    </citation>
    <scope>NUCLEOTIDE SEQUENCE</scope>
    <source>
        <strain evidence="1">CGMCC 1.12089</strain>
    </source>
</reference>
<dbReference type="Proteomes" id="UP001174908">
    <property type="component" value="Unassembled WGS sequence"/>
</dbReference>